<organism evidence="1 2">
    <name type="scientific">Xylaria flabelliformis</name>
    <dbReference type="NCBI Taxonomy" id="2512241"/>
    <lineage>
        <taxon>Eukaryota</taxon>
        <taxon>Fungi</taxon>
        <taxon>Dikarya</taxon>
        <taxon>Ascomycota</taxon>
        <taxon>Pezizomycotina</taxon>
        <taxon>Sordariomycetes</taxon>
        <taxon>Xylariomycetidae</taxon>
        <taxon>Xylariales</taxon>
        <taxon>Xylariaceae</taxon>
        <taxon>Xylaria</taxon>
    </lineage>
</organism>
<dbReference type="EMBL" id="VFLP01000045">
    <property type="protein sequence ID" value="TRX91451.1"/>
    <property type="molecule type" value="Genomic_DNA"/>
</dbReference>
<evidence type="ECO:0008006" key="3">
    <source>
        <dbReference type="Google" id="ProtNLM"/>
    </source>
</evidence>
<name>A0A553HU38_9PEZI</name>
<comment type="caution">
    <text evidence="1">The sequence shown here is derived from an EMBL/GenBank/DDBJ whole genome shotgun (WGS) entry which is preliminary data.</text>
</comment>
<evidence type="ECO:0000313" key="1">
    <source>
        <dbReference type="EMBL" id="TRX91451.1"/>
    </source>
</evidence>
<sequence length="1129" mass="125295">MVDPLSVATGAAGIISLGIQVCGGLSDYLSAVKHKNEELAAVWGSARTQAANFEFLNEFIIRIRAERPEDADYLLQRLEDARGPLHKLRDLVATLAGLPLGMIPTLQNTTGSSLSTITKSTSSLKERARDVGRAMTYKFHQDNLKNLQWGLQLVSMSLHTAMLNVILNDNEKHGQDVKSLQTIVLSVGLKVESKGADIFSAIASLASQNQAMVSIAQQNEAKLCEIQNSQGLLKDEYAQVLPILAELKSIARRLDRQNQHRPGRTEPRQIANQVVQSLPPALTKHALDIYSGCGCRASIVHSSTSSLKLRNFSVFSRKQTQSRHERSCPLHAVTREYIHAIGARVCLRLGSFLNCLVEANLWCTMGQGGYSLGPSVRWKNVVPRDQSPVQVEFDRIGSWLMSGPSGQRAREEAEVVDRLKTMKENVLTLYKKGQASINDVDQSSNNHLQNFVDLLVRSLNRDLLTREVVDAAISVIRFYIETGLTCDERDTHFVTRAIASQWGFLPSLGPTFTTLAKSADFLLPSGRKATYQSFRLVSFIARASDPVVEDVVQMIPYTDPGLFFTQIVDHETCIEKISPVAKAILIRSLKDLESAIKLSPELLLEKSQGLTVLHLSIGWPPGLSLLLRTTAKFLLDTPDDISKTPYGRANLAWPFSYAAANHCAQSLDLVLQAGCNLYPEYSERGMESSALSCALEVTSAECAEVFARHMALRRQELFALARLNIDKIMLSINHLSIREDARKAFMMAMAANEHYADPRQARPDAMKPAQSEHVNSNIVVWALKHADIPLPVSLRPSGLADHDVYQLPGLPLAFFPIFERHGFAGYNEPNRYGLRPIMDDLRSSYCLSKAGLGEEIQGVLPWLIQHGCLDARPAHNKEQPQSSVMIDTGVTGWHYLSMEFVHRAWGLQGPFLLDFSISPISEANMDLMATIAEGQAKHCTDYCHYLFRHGRNGGDIIASASTNEGNLAATRPTPAWQLEFLRLLTFEALEITHTCCTPSLIWSNGIGMAIFAATTDPEAVQRQLLEDPSVQDKVRLLDELMTEFTEQLTQRAGSPRDLEDFVFGPWRARMAGLYGVDAEEVNTMERVLGGKVRTKVLPEPVARFFGKEFPFFDDRPGLTKEKPSCAFCF</sequence>
<dbReference type="Proteomes" id="UP000319160">
    <property type="component" value="Unassembled WGS sequence"/>
</dbReference>
<protein>
    <recommendedName>
        <fullName evidence="3">Fungal N-terminal domain-containing protein</fullName>
    </recommendedName>
</protein>
<accession>A0A553HU38</accession>
<keyword evidence="2" id="KW-1185">Reference proteome</keyword>
<evidence type="ECO:0000313" key="2">
    <source>
        <dbReference type="Proteomes" id="UP000319160"/>
    </source>
</evidence>
<proteinExistence type="predicted"/>
<dbReference type="AlphaFoldDB" id="A0A553HU38"/>
<dbReference type="OrthoDB" id="1577640at2759"/>
<gene>
    <name evidence="1" type="ORF">FHL15_007675</name>
</gene>
<reference evidence="2" key="1">
    <citation type="submission" date="2019-06" db="EMBL/GenBank/DDBJ databases">
        <title>Draft genome sequence of the griseofulvin-producing fungus Xylaria cubensis strain G536.</title>
        <authorList>
            <person name="Mead M.E."/>
            <person name="Raja H.A."/>
            <person name="Steenwyk J.L."/>
            <person name="Knowles S.L."/>
            <person name="Oberlies N.H."/>
            <person name="Rokas A."/>
        </authorList>
    </citation>
    <scope>NUCLEOTIDE SEQUENCE [LARGE SCALE GENOMIC DNA]</scope>
    <source>
        <strain evidence="2">G536</strain>
    </source>
</reference>